<feature type="compositionally biased region" description="Basic and acidic residues" evidence="7">
    <location>
        <begin position="659"/>
        <end position="671"/>
    </location>
</feature>
<comment type="subcellular location">
    <subcellularLocation>
        <location evidence="1">Cell membrane</location>
        <topology evidence="1">Multi-pass membrane protein</topology>
    </subcellularLocation>
</comment>
<feature type="transmembrane region" description="Helical" evidence="8">
    <location>
        <begin position="243"/>
        <end position="270"/>
    </location>
</feature>
<keyword evidence="6 8" id="KW-0472">Membrane</keyword>
<feature type="region of interest" description="Disordered" evidence="7">
    <location>
        <begin position="646"/>
        <end position="671"/>
    </location>
</feature>
<comment type="similarity">
    <text evidence="2">Belongs to the resistance-nodulation-cell division (RND) (TC 2.A.6) family. MmpL subfamily.</text>
</comment>
<evidence type="ECO:0000256" key="2">
    <source>
        <dbReference type="ARBA" id="ARBA00010157"/>
    </source>
</evidence>
<dbReference type="Gene3D" id="1.20.1640.10">
    <property type="entry name" value="Multidrug efflux transporter AcrB transmembrane domain"/>
    <property type="match status" value="2"/>
</dbReference>
<dbReference type="PROSITE" id="PS50156">
    <property type="entry name" value="SSD"/>
    <property type="match status" value="1"/>
</dbReference>
<evidence type="ECO:0000256" key="6">
    <source>
        <dbReference type="ARBA" id="ARBA00023136"/>
    </source>
</evidence>
<dbReference type="InterPro" id="IPR004869">
    <property type="entry name" value="MMPL_dom"/>
</dbReference>
<keyword evidence="4 8" id="KW-0812">Transmembrane</keyword>
<dbReference type="SUPFAM" id="SSF82866">
    <property type="entry name" value="Multidrug efflux transporter AcrB transmembrane domain"/>
    <property type="match status" value="2"/>
</dbReference>
<gene>
    <name evidence="10" type="ORF">Ahu01nite_057920</name>
</gene>
<evidence type="ECO:0000313" key="11">
    <source>
        <dbReference type="Proteomes" id="UP000603200"/>
    </source>
</evidence>
<dbReference type="Pfam" id="PF03176">
    <property type="entry name" value="MMPL"/>
    <property type="match status" value="2"/>
</dbReference>
<feature type="transmembrane region" description="Helical" evidence="8">
    <location>
        <begin position="167"/>
        <end position="188"/>
    </location>
</feature>
<evidence type="ECO:0000256" key="3">
    <source>
        <dbReference type="ARBA" id="ARBA00022475"/>
    </source>
</evidence>
<accession>A0ABQ3ZVR7</accession>
<feature type="domain" description="SSD" evidence="9">
    <location>
        <begin position="172"/>
        <end position="267"/>
    </location>
</feature>
<evidence type="ECO:0000256" key="7">
    <source>
        <dbReference type="SAM" id="MobiDB-lite"/>
    </source>
</evidence>
<dbReference type="PANTHER" id="PTHR33406">
    <property type="entry name" value="MEMBRANE PROTEIN MJ1562-RELATED"/>
    <property type="match status" value="1"/>
</dbReference>
<evidence type="ECO:0000256" key="5">
    <source>
        <dbReference type="ARBA" id="ARBA00022989"/>
    </source>
</evidence>
<organism evidence="10 11">
    <name type="scientific">Winogradskya humida</name>
    <dbReference type="NCBI Taxonomy" id="113566"/>
    <lineage>
        <taxon>Bacteria</taxon>
        <taxon>Bacillati</taxon>
        <taxon>Actinomycetota</taxon>
        <taxon>Actinomycetes</taxon>
        <taxon>Micromonosporales</taxon>
        <taxon>Micromonosporaceae</taxon>
        <taxon>Winogradskya</taxon>
    </lineage>
</organism>
<evidence type="ECO:0000256" key="1">
    <source>
        <dbReference type="ARBA" id="ARBA00004651"/>
    </source>
</evidence>
<dbReference type="InterPro" id="IPR000731">
    <property type="entry name" value="SSD"/>
</dbReference>
<feature type="transmembrane region" description="Helical" evidence="8">
    <location>
        <begin position="520"/>
        <end position="544"/>
    </location>
</feature>
<reference evidence="10 11" key="1">
    <citation type="submission" date="2021-01" db="EMBL/GenBank/DDBJ databases">
        <title>Whole genome shotgun sequence of Actinoplanes humidus NBRC 14915.</title>
        <authorList>
            <person name="Komaki H."/>
            <person name="Tamura T."/>
        </authorList>
    </citation>
    <scope>NUCLEOTIDE SEQUENCE [LARGE SCALE GENOMIC DNA]</scope>
    <source>
        <strain evidence="10 11">NBRC 14915</strain>
    </source>
</reference>
<comment type="caution">
    <text evidence="10">The sequence shown here is derived from an EMBL/GenBank/DDBJ whole genome shotgun (WGS) entry which is preliminary data.</text>
</comment>
<feature type="transmembrane region" description="Helical" evidence="8">
    <location>
        <begin position="565"/>
        <end position="589"/>
    </location>
</feature>
<dbReference type="InterPro" id="IPR050545">
    <property type="entry name" value="Mycobact_MmpL"/>
</dbReference>
<feature type="transmembrane region" description="Helical" evidence="8">
    <location>
        <begin position="301"/>
        <end position="319"/>
    </location>
</feature>
<name>A0ABQ3ZVR7_9ACTN</name>
<sequence>MATLLYRLGRFSFRRRRMVAAVWVLVLAALAAGALTLGGRTVDTFTIPGTESQRALDDLRRDLPAAAGAALTVVVSAPTGQALDSATMKAAVSVVVRRAASLPDVVAATDPVQVDRTGRVGLLSVQYAKSDSELTAADRDAFATLATAGTNGLEVVPGGVSGGPPEIGARAAIGVLIAAVVLLYALFLGSRHRAQLAEGMEVEESAARATATAGSAVLFAGATVVIALAALSLAGVPFLTAMALAAAGTVLTAVLVALTLLPALLGFAGLRVLPRSQRRRGAHVRPGFGFRWARCVVRFRRSVLVVLVLGLGALSLPALDLRLALPDNGTAPAGSRQRTAYDLITAAFGPGANGPLLVVVRGPRGDTVSALASRVTADVRKLQNVTAAGPGPANAGGTTRVVIVTPGTGPTSQETADLIREIRATVAPLTGADDSVAVTGATAVGVDVSRTMTAALPEYLGVVIGLSFLLLLLAFRSLLVPLKATAGFLLTMGATFGLTAGVFQHGWAAGLFGVDRPGPLVSFLPIIMLSVLFGLTMDYEVFIVSRVREEFTHGSDATEATIAGVGHGAPVVTAAALIMAAVFGGFVLIEDPAIKTIGFGLALGVLMDAFLVRMTLVPAVLTLLGHRAWAFPRWLDRITPRVDIEGEGLRPPGPAPRHAAPEPELVRARGR</sequence>
<keyword evidence="3" id="KW-1003">Cell membrane</keyword>
<proteinExistence type="inferred from homology"/>
<feature type="transmembrane region" description="Helical" evidence="8">
    <location>
        <begin position="459"/>
        <end position="479"/>
    </location>
</feature>
<dbReference type="RefSeq" id="WP_203839776.1">
    <property type="nucleotide sequence ID" value="NZ_BAAATV010000011.1"/>
</dbReference>
<evidence type="ECO:0000313" key="10">
    <source>
        <dbReference type="EMBL" id="GIE22690.1"/>
    </source>
</evidence>
<evidence type="ECO:0000256" key="8">
    <source>
        <dbReference type="SAM" id="Phobius"/>
    </source>
</evidence>
<dbReference type="EMBL" id="BOMN01000085">
    <property type="protein sequence ID" value="GIE22690.1"/>
    <property type="molecule type" value="Genomic_DNA"/>
</dbReference>
<evidence type="ECO:0000259" key="9">
    <source>
        <dbReference type="PROSITE" id="PS50156"/>
    </source>
</evidence>
<keyword evidence="11" id="KW-1185">Reference proteome</keyword>
<evidence type="ECO:0000256" key="4">
    <source>
        <dbReference type="ARBA" id="ARBA00022692"/>
    </source>
</evidence>
<dbReference type="Proteomes" id="UP000603200">
    <property type="component" value="Unassembled WGS sequence"/>
</dbReference>
<feature type="transmembrane region" description="Helical" evidence="8">
    <location>
        <begin position="209"/>
        <end position="231"/>
    </location>
</feature>
<feature type="transmembrane region" description="Helical" evidence="8">
    <location>
        <begin position="486"/>
        <end position="508"/>
    </location>
</feature>
<keyword evidence="5 8" id="KW-1133">Transmembrane helix</keyword>
<dbReference type="PANTHER" id="PTHR33406:SF11">
    <property type="entry name" value="MEMBRANE PROTEIN SCO6666-RELATED"/>
    <property type="match status" value="1"/>
</dbReference>
<feature type="transmembrane region" description="Helical" evidence="8">
    <location>
        <begin position="601"/>
        <end position="624"/>
    </location>
</feature>
<protein>
    <submittedName>
        <fullName evidence="10">Membrane protein</fullName>
    </submittedName>
</protein>